<keyword evidence="1" id="KW-0472">Membrane</keyword>
<name>A0ABW1NA54_9ACTN</name>
<dbReference type="EMBL" id="JBHSRF010000003">
    <property type="protein sequence ID" value="MFC6080235.1"/>
    <property type="molecule type" value="Genomic_DNA"/>
</dbReference>
<organism evidence="2 3">
    <name type="scientific">Sphaerisporangium aureirubrum</name>
    <dbReference type="NCBI Taxonomy" id="1544736"/>
    <lineage>
        <taxon>Bacteria</taxon>
        <taxon>Bacillati</taxon>
        <taxon>Actinomycetota</taxon>
        <taxon>Actinomycetes</taxon>
        <taxon>Streptosporangiales</taxon>
        <taxon>Streptosporangiaceae</taxon>
        <taxon>Sphaerisporangium</taxon>
    </lineage>
</organism>
<comment type="caution">
    <text evidence="2">The sequence shown here is derived from an EMBL/GenBank/DDBJ whole genome shotgun (WGS) entry which is preliminary data.</text>
</comment>
<dbReference type="InterPro" id="IPR009339">
    <property type="entry name" value="DUF998"/>
</dbReference>
<feature type="transmembrane region" description="Helical" evidence="1">
    <location>
        <begin position="163"/>
        <end position="184"/>
    </location>
</feature>
<proteinExistence type="predicted"/>
<accession>A0ABW1NA54</accession>
<keyword evidence="1" id="KW-0812">Transmembrane</keyword>
<sequence length="214" mass="21879">MTAVISVPAARRAPVGPLLVAGAVSGPLFVAVVLAQVYTREGFDPARHPMSSLALGELGWVQIANFVVCGALALAGAAGLRRAAAPGRGSTWGPRLLGLGGAALMVAGVFPTDPINGYPVGTPDAVTWHGVVHSMAPAVGGVAGLIAYAVFARRFRAGREHGWFAWTIVAPVAVLATDVVAGVAGDFRPMLIGQMIGAAWATSVYLRFRRSSGA</sequence>
<keyword evidence="3" id="KW-1185">Reference proteome</keyword>
<feature type="transmembrane region" description="Helical" evidence="1">
    <location>
        <begin position="92"/>
        <end position="110"/>
    </location>
</feature>
<feature type="transmembrane region" description="Helical" evidence="1">
    <location>
        <begin position="18"/>
        <end position="38"/>
    </location>
</feature>
<keyword evidence="1" id="KW-1133">Transmembrane helix</keyword>
<evidence type="ECO:0000256" key="1">
    <source>
        <dbReference type="SAM" id="Phobius"/>
    </source>
</evidence>
<evidence type="ECO:0000313" key="2">
    <source>
        <dbReference type="EMBL" id="MFC6080235.1"/>
    </source>
</evidence>
<evidence type="ECO:0000313" key="3">
    <source>
        <dbReference type="Proteomes" id="UP001596137"/>
    </source>
</evidence>
<feature type="transmembrane region" description="Helical" evidence="1">
    <location>
        <begin position="190"/>
        <end position="208"/>
    </location>
</feature>
<dbReference type="Proteomes" id="UP001596137">
    <property type="component" value="Unassembled WGS sequence"/>
</dbReference>
<dbReference type="Pfam" id="PF06197">
    <property type="entry name" value="DUF998"/>
    <property type="match status" value="1"/>
</dbReference>
<reference evidence="3" key="1">
    <citation type="journal article" date="2019" name="Int. J. Syst. Evol. Microbiol.">
        <title>The Global Catalogue of Microorganisms (GCM) 10K type strain sequencing project: providing services to taxonomists for standard genome sequencing and annotation.</title>
        <authorList>
            <consortium name="The Broad Institute Genomics Platform"/>
            <consortium name="The Broad Institute Genome Sequencing Center for Infectious Disease"/>
            <person name="Wu L."/>
            <person name="Ma J."/>
        </authorList>
    </citation>
    <scope>NUCLEOTIDE SEQUENCE [LARGE SCALE GENOMIC DNA]</scope>
    <source>
        <strain evidence="3">JCM 30346</strain>
    </source>
</reference>
<gene>
    <name evidence="2" type="ORF">ACFP1K_03635</name>
</gene>
<dbReference type="RefSeq" id="WP_380747010.1">
    <property type="nucleotide sequence ID" value="NZ_JBHSRF010000003.1"/>
</dbReference>
<feature type="transmembrane region" description="Helical" evidence="1">
    <location>
        <begin position="58"/>
        <end position="80"/>
    </location>
</feature>
<protein>
    <submittedName>
        <fullName evidence="2">DUF998 domain-containing protein</fullName>
    </submittedName>
</protein>
<feature type="transmembrane region" description="Helical" evidence="1">
    <location>
        <begin position="130"/>
        <end position="151"/>
    </location>
</feature>